<gene>
    <name evidence="2" type="ORF">ESP70_001805</name>
</gene>
<evidence type="ECO:0000256" key="1">
    <source>
        <dbReference type="SAM" id="Phobius"/>
    </source>
</evidence>
<proteinExistence type="predicted"/>
<keyword evidence="1" id="KW-0472">Membrane</keyword>
<keyword evidence="3" id="KW-1185">Reference proteome</keyword>
<dbReference type="AlphaFoldDB" id="A0A5M4FH71"/>
<evidence type="ECO:0000313" key="3">
    <source>
        <dbReference type="Proteomes" id="UP000380867"/>
    </source>
</evidence>
<protein>
    <submittedName>
        <fullName evidence="2">Uncharacterized protein</fullName>
    </submittedName>
</protein>
<evidence type="ECO:0000313" key="2">
    <source>
        <dbReference type="EMBL" id="KAA1399524.1"/>
    </source>
</evidence>
<dbReference type="RefSeq" id="WP_149687665.1">
    <property type="nucleotide sequence ID" value="NZ_SDPQ02000001.1"/>
</dbReference>
<name>A0A5M4FH71_9ACTN</name>
<dbReference type="OrthoDB" id="3682367at2"/>
<accession>A0A5M4FH71</accession>
<organism evidence="2 3">
    <name type="scientific">Aeromicrobium ginsengisoli</name>
    <dbReference type="NCBI Taxonomy" id="363867"/>
    <lineage>
        <taxon>Bacteria</taxon>
        <taxon>Bacillati</taxon>
        <taxon>Actinomycetota</taxon>
        <taxon>Actinomycetes</taxon>
        <taxon>Propionibacteriales</taxon>
        <taxon>Nocardioidaceae</taxon>
        <taxon>Aeromicrobium</taxon>
    </lineage>
</organism>
<feature type="transmembrane region" description="Helical" evidence="1">
    <location>
        <begin position="6"/>
        <end position="27"/>
    </location>
</feature>
<keyword evidence="1" id="KW-1133">Transmembrane helix</keyword>
<dbReference type="Proteomes" id="UP000380867">
    <property type="component" value="Unassembled WGS sequence"/>
</dbReference>
<reference evidence="2" key="1">
    <citation type="submission" date="2019-09" db="EMBL/GenBank/DDBJ databases">
        <authorList>
            <person name="Li J."/>
        </authorList>
    </citation>
    <scope>NUCLEOTIDE SEQUENCE [LARGE SCALE GENOMIC DNA]</scope>
    <source>
        <strain evidence="2">JCM 14732</strain>
    </source>
</reference>
<comment type="caution">
    <text evidence="2">The sequence shown here is derived from an EMBL/GenBank/DDBJ whole genome shotgun (WGS) entry which is preliminary data.</text>
</comment>
<dbReference type="EMBL" id="SDPQ02000001">
    <property type="protein sequence ID" value="KAA1399524.1"/>
    <property type="molecule type" value="Genomic_DNA"/>
</dbReference>
<keyword evidence="1" id="KW-0812">Transmembrane</keyword>
<sequence>MTSQQTVAVIGLLFSLVSVVLSGWFSVRTAKMGHKLRIEAERRKEEETAIKAAEKVYEPLAQAAAELQSRIYNIVETGWVPLVKRYESHGDYAVTSTAFLFAHYFGWIEARREAVLSSSGKGRRDESVQQLIDGVTATLRRSESGDGFLFFAAEQRAIGELMVSWEFIPDSTTRLPHVDGYAAFVKRYRSDEDFRAWFAPVDAGMGKVSEGDNRRLIEIQRALVDLIRELDPANRYTFGYQLEPIDLSEIGSVAPAEKSPRFPGRVS</sequence>